<dbReference type="InterPro" id="IPR036259">
    <property type="entry name" value="MFS_trans_sf"/>
</dbReference>
<feature type="transmembrane region" description="Helical" evidence="7">
    <location>
        <begin position="209"/>
        <end position="231"/>
    </location>
</feature>
<feature type="transmembrane region" description="Helical" evidence="7">
    <location>
        <begin position="52"/>
        <end position="69"/>
    </location>
</feature>
<keyword evidence="5 7" id="KW-0472">Membrane</keyword>
<dbReference type="CDD" id="cd17324">
    <property type="entry name" value="MFS_NepI_like"/>
    <property type="match status" value="1"/>
</dbReference>
<dbReference type="InterPro" id="IPR020846">
    <property type="entry name" value="MFS_dom"/>
</dbReference>
<accession>A0A918FTU7</accession>
<evidence type="ECO:0000256" key="6">
    <source>
        <dbReference type="SAM" id="MobiDB-lite"/>
    </source>
</evidence>
<evidence type="ECO:0000256" key="4">
    <source>
        <dbReference type="ARBA" id="ARBA00022989"/>
    </source>
</evidence>
<keyword evidence="3 7" id="KW-0812">Transmembrane</keyword>
<sequence length="408" mass="41202">MVAAQPARWRRLSVLVALMSAAFTFNTAENLPIGLLELISQGLHVSPSSVGYLITGYGVTVAVVSLPLAHATRAVPRRQVLTGLLAVLVVSSLMSALATSYGMLLVARLLTALAQALFWAVMGPVAVGLFLPQVRGRVVGALSVAGSLALVIGVPAGTWLGQQSDWPVPLGVLAGLGLLSLITIAVLLPTSRPEEGHAAYGTAPDTRRFGIVLAATTLSVTGAFAGYTYIVKFLVQVSGFSQGTVSVLLAVSGVSGVAGVSITGALLDRHPRGTLTTAVATQAAGLLGLYASGSSPVAAVAFLALLGGSLGPVFMATQNEMLRCAPGRTEIALAANSGAFNAGIAAGAALGGLALPLTGVRETFAVGGLLTVGACAVLIGERLLPPSSRAAQEARPEPSTQDTVTERG</sequence>
<feature type="transmembrane region" description="Helical" evidence="7">
    <location>
        <begin position="363"/>
        <end position="380"/>
    </location>
</feature>
<organism evidence="9 10">
    <name type="scientific">Streptomyces humidus</name>
    <dbReference type="NCBI Taxonomy" id="52259"/>
    <lineage>
        <taxon>Bacteria</taxon>
        <taxon>Bacillati</taxon>
        <taxon>Actinomycetota</taxon>
        <taxon>Actinomycetes</taxon>
        <taxon>Kitasatosporales</taxon>
        <taxon>Streptomycetaceae</taxon>
        <taxon>Streptomyces</taxon>
    </lineage>
</organism>
<gene>
    <name evidence="9" type="ORF">GCM10010269_15780</name>
</gene>
<evidence type="ECO:0000256" key="1">
    <source>
        <dbReference type="ARBA" id="ARBA00004651"/>
    </source>
</evidence>
<dbReference type="PROSITE" id="PS50850">
    <property type="entry name" value="MFS"/>
    <property type="match status" value="1"/>
</dbReference>
<evidence type="ECO:0000313" key="10">
    <source>
        <dbReference type="Proteomes" id="UP000606194"/>
    </source>
</evidence>
<evidence type="ECO:0000256" key="3">
    <source>
        <dbReference type="ARBA" id="ARBA00022692"/>
    </source>
</evidence>
<reference evidence="9" key="2">
    <citation type="submission" date="2020-09" db="EMBL/GenBank/DDBJ databases">
        <authorList>
            <person name="Sun Q."/>
            <person name="Ohkuma M."/>
        </authorList>
    </citation>
    <scope>NUCLEOTIDE SEQUENCE</scope>
    <source>
        <strain evidence="9">JCM 4386</strain>
    </source>
</reference>
<dbReference type="InterPro" id="IPR050189">
    <property type="entry name" value="MFS_Efflux_Transporters"/>
</dbReference>
<feature type="region of interest" description="Disordered" evidence="6">
    <location>
        <begin position="387"/>
        <end position="408"/>
    </location>
</feature>
<keyword evidence="2" id="KW-1003">Cell membrane</keyword>
<dbReference type="Proteomes" id="UP000606194">
    <property type="component" value="Unassembled WGS sequence"/>
</dbReference>
<proteinExistence type="predicted"/>
<dbReference type="PANTHER" id="PTHR43124">
    <property type="entry name" value="PURINE EFFLUX PUMP PBUE"/>
    <property type="match status" value="1"/>
</dbReference>
<evidence type="ECO:0000256" key="7">
    <source>
        <dbReference type="SAM" id="Phobius"/>
    </source>
</evidence>
<comment type="caution">
    <text evidence="9">The sequence shown here is derived from an EMBL/GenBank/DDBJ whole genome shotgun (WGS) entry which is preliminary data.</text>
</comment>
<dbReference type="Gene3D" id="1.20.1250.20">
    <property type="entry name" value="MFS general substrate transporter like domains"/>
    <property type="match status" value="1"/>
</dbReference>
<feature type="compositionally biased region" description="Polar residues" evidence="6">
    <location>
        <begin position="398"/>
        <end position="408"/>
    </location>
</feature>
<feature type="transmembrane region" description="Helical" evidence="7">
    <location>
        <begin position="338"/>
        <end position="357"/>
    </location>
</feature>
<evidence type="ECO:0000259" key="8">
    <source>
        <dbReference type="PROSITE" id="PS50850"/>
    </source>
</evidence>
<feature type="transmembrane region" description="Helical" evidence="7">
    <location>
        <begin position="166"/>
        <end position="188"/>
    </location>
</feature>
<feature type="domain" description="Major facilitator superfamily (MFS) profile" evidence="8">
    <location>
        <begin position="14"/>
        <end position="389"/>
    </location>
</feature>
<dbReference type="RefSeq" id="WP_229877896.1">
    <property type="nucleotide sequence ID" value="NZ_BMTL01000005.1"/>
</dbReference>
<dbReference type="InterPro" id="IPR011701">
    <property type="entry name" value="MFS"/>
</dbReference>
<dbReference type="EMBL" id="BMTL01000005">
    <property type="protein sequence ID" value="GGR77353.1"/>
    <property type="molecule type" value="Genomic_DNA"/>
</dbReference>
<name>A0A918FTU7_9ACTN</name>
<dbReference type="AlphaFoldDB" id="A0A918FTU7"/>
<feature type="transmembrane region" description="Helical" evidence="7">
    <location>
        <begin position="243"/>
        <end position="267"/>
    </location>
</feature>
<dbReference type="GO" id="GO:0022857">
    <property type="term" value="F:transmembrane transporter activity"/>
    <property type="evidence" value="ECO:0007669"/>
    <property type="project" value="InterPro"/>
</dbReference>
<reference evidence="9" key="1">
    <citation type="journal article" date="2014" name="Int. J. Syst. Evol. Microbiol.">
        <title>Complete genome sequence of Corynebacterium casei LMG S-19264T (=DSM 44701T), isolated from a smear-ripened cheese.</title>
        <authorList>
            <consortium name="US DOE Joint Genome Institute (JGI-PGF)"/>
            <person name="Walter F."/>
            <person name="Albersmeier A."/>
            <person name="Kalinowski J."/>
            <person name="Ruckert C."/>
        </authorList>
    </citation>
    <scope>NUCLEOTIDE SEQUENCE</scope>
    <source>
        <strain evidence="9">JCM 4386</strain>
    </source>
</reference>
<evidence type="ECO:0000256" key="2">
    <source>
        <dbReference type="ARBA" id="ARBA00022475"/>
    </source>
</evidence>
<protein>
    <submittedName>
        <fullName evidence="9">MFS transporter</fullName>
    </submittedName>
</protein>
<feature type="transmembrane region" description="Helical" evidence="7">
    <location>
        <begin position="297"/>
        <end position="317"/>
    </location>
</feature>
<keyword evidence="10" id="KW-1185">Reference proteome</keyword>
<feature type="transmembrane region" description="Helical" evidence="7">
    <location>
        <begin position="109"/>
        <end position="131"/>
    </location>
</feature>
<dbReference type="SUPFAM" id="SSF103473">
    <property type="entry name" value="MFS general substrate transporter"/>
    <property type="match status" value="1"/>
</dbReference>
<feature type="transmembrane region" description="Helical" evidence="7">
    <location>
        <begin position="81"/>
        <end position="103"/>
    </location>
</feature>
<dbReference type="GO" id="GO:0005886">
    <property type="term" value="C:plasma membrane"/>
    <property type="evidence" value="ECO:0007669"/>
    <property type="project" value="UniProtKB-SubCell"/>
</dbReference>
<feature type="transmembrane region" description="Helical" evidence="7">
    <location>
        <begin position="138"/>
        <end position="160"/>
    </location>
</feature>
<dbReference type="Pfam" id="PF07690">
    <property type="entry name" value="MFS_1"/>
    <property type="match status" value="1"/>
</dbReference>
<comment type="subcellular location">
    <subcellularLocation>
        <location evidence="1">Cell membrane</location>
        <topology evidence="1">Multi-pass membrane protein</topology>
    </subcellularLocation>
</comment>
<feature type="transmembrane region" description="Helical" evidence="7">
    <location>
        <begin position="274"/>
        <end position="291"/>
    </location>
</feature>
<evidence type="ECO:0000256" key="5">
    <source>
        <dbReference type="ARBA" id="ARBA00023136"/>
    </source>
</evidence>
<dbReference type="PANTHER" id="PTHR43124:SF3">
    <property type="entry name" value="CHLORAMPHENICOL EFFLUX PUMP RV0191"/>
    <property type="match status" value="1"/>
</dbReference>
<keyword evidence="4 7" id="KW-1133">Transmembrane helix</keyword>
<evidence type="ECO:0000313" key="9">
    <source>
        <dbReference type="EMBL" id="GGR77353.1"/>
    </source>
</evidence>